<dbReference type="Proteomes" id="UP000076874">
    <property type="component" value="Unassembled WGS sequence"/>
</dbReference>
<evidence type="ECO:0000256" key="1">
    <source>
        <dbReference type="ARBA" id="ARBA00023242"/>
    </source>
</evidence>
<keyword evidence="1" id="KW-0539">Nucleus</keyword>
<feature type="region of interest" description="Disordered" evidence="2">
    <location>
        <begin position="200"/>
        <end position="227"/>
    </location>
</feature>
<keyword evidence="5" id="KW-1185">Reference proteome</keyword>
<dbReference type="CDD" id="cd00067">
    <property type="entry name" value="GAL4"/>
    <property type="match status" value="1"/>
</dbReference>
<dbReference type="Pfam" id="PF00172">
    <property type="entry name" value="Zn_clus"/>
    <property type="match status" value="1"/>
</dbReference>
<dbReference type="EMBL" id="AZHD01000002">
    <property type="protein sequence ID" value="OAA66675.1"/>
    <property type="molecule type" value="Genomic_DNA"/>
</dbReference>
<feature type="domain" description="Zn(2)-C6 fungal-type" evidence="3">
    <location>
        <begin position="15"/>
        <end position="47"/>
    </location>
</feature>
<dbReference type="OrthoDB" id="4222821at2759"/>
<feature type="region of interest" description="Disordered" evidence="2">
    <location>
        <begin position="61"/>
        <end position="129"/>
    </location>
</feature>
<dbReference type="PROSITE" id="PS00463">
    <property type="entry name" value="ZN2_CY6_FUNGAL_1"/>
    <property type="match status" value="1"/>
</dbReference>
<dbReference type="STRING" id="1081102.A0A167YTT6"/>
<sequence>MWGPDNNYSLSLRLSCDRCRIQKLKCSMPPGGIVCERCQRAKVACVFGRRVPSRRALNNARARRFDYQQPNLDPALAPTERPSGTTTTTTASETPAGAAAGRPPTPIAERAPTGSSAPGFEPGSFTTESGPNDMALGLHDMMGCDSDTHGSSWLQPEILPRNPTDTYDAAAASLDALPWSQLASLATAAGSQVADGTTVFGGGGGGGGGDSGCNGGRQASDESRNGTTVNQQMTALIAEVQQLLQTLESSPWQTNSADSLDDYPVGMILTLSQQFGSLAGPACLGSEASGESPSDKTDSVGGSSSSIEVDALTMMLVMCGYMLLAHLYDVVLDHFQSHLSHMPPGNDHHLPAMAGVGATTHGVIPASVGGPSSGSGSGSSNSNSNSSGGGGVDVGRPALSLSELSFTNATLSLHKIHVAVGMLLSALHEVKTHFGFEVATARDMAVNLLLTSRRCNDGCLSDLGDKATAVKELIREKMGF</sequence>
<dbReference type="GO" id="GO:0003677">
    <property type="term" value="F:DNA binding"/>
    <property type="evidence" value="ECO:0007669"/>
    <property type="project" value="UniProtKB-KW"/>
</dbReference>
<feature type="compositionally biased region" description="Low complexity" evidence="2">
    <location>
        <begin position="77"/>
        <end position="102"/>
    </location>
</feature>
<evidence type="ECO:0000259" key="3">
    <source>
        <dbReference type="PROSITE" id="PS50048"/>
    </source>
</evidence>
<organism evidence="4 5">
    <name type="scientific">Niveomyces insectorum RCEF 264</name>
    <dbReference type="NCBI Taxonomy" id="1081102"/>
    <lineage>
        <taxon>Eukaryota</taxon>
        <taxon>Fungi</taxon>
        <taxon>Dikarya</taxon>
        <taxon>Ascomycota</taxon>
        <taxon>Pezizomycotina</taxon>
        <taxon>Sordariomycetes</taxon>
        <taxon>Hypocreomycetidae</taxon>
        <taxon>Hypocreales</taxon>
        <taxon>Cordycipitaceae</taxon>
        <taxon>Niveomyces</taxon>
    </lineage>
</organism>
<dbReference type="InterPro" id="IPR036864">
    <property type="entry name" value="Zn2-C6_fun-type_DNA-bd_sf"/>
</dbReference>
<name>A0A167YTT6_9HYPO</name>
<dbReference type="InterPro" id="IPR001138">
    <property type="entry name" value="Zn2Cys6_DnaBD"/>
</dbReference>
<reference evidence="4 5" key="1">
    <citation type="journal article" date="2016" name="Genome Biol. Evol.">
        <title>Divergent and convergent evolution of fungal pathogenicity.</title>
        <authorList>
            <person name="Shang Y."/>
            <person name="Xiao G."/>
            <person name="Zheng P."/>
            <person name="Cen K."/>
            <person name="Zhan S."/>
            <person name="Wang C."/>
        </authorList>
    </citation>
    <scope>NUCLEOTIDE SEQUENCE [LARGE SCALE GENOMIC DNA]</scope>
    <source>
        <strain evidence="4 5">RCEF 264</strain>
    </source>
</reference>
<dbReference type="GO" id="GO:0008270">
    <property type="term" value="F:zinc ion binding"/>
    <property type="evidence" value="ECO:0007669"/>
    <property type="project" value="InterPro"/>
</dbReference>
<dbReference type="AlphaFoldDB" id="A0A167YTT6"/>
<proteinExistence type="predicted"/>
<evidence type="ECO:0000256" key="2">
    <source>
        <dbReference type="SAM" id="MobiDB-lite"/>
    </source>
</evidence>
<comment type="caution">
    <text evidence="4">The sequence shown here is derived from an EMBL/GenBank/DDBJ whole genome shotgun (WGS) entry which is preliminary data.</text>
</comment>
<dbReference type="GO" id="GO:0000981">
    <property type="term" value="F:DNA-binding transcription factor activity, RNA polymerase II-specific"/>
    <property type="evidence" value="ECO:0007669"/>
    <property type="project" value="InterPro"/>
</dbReference>
<evidence type="ECO:0000313" key="5">
    <source>
        <dbReference type="Proteomes" id="UP000076874"/>
    </source>
</evidence>
<feature type="compositionally biased region" description="Gly residues" evidence="2">
    <location>
        <begin position="200"/>
        <end position="215"/>
    </location>
</feature>
<dbReference type="PROSITE" id="PS50048">
    <property type="entry name" value="ZN2_CY6_FUNGAL_2"/>
    <property type="match status" value="1"/>
</dbReference>
<evidence type="ECO:0000313" key="4">
    <source>
        <dbReference type="EMBL" id="OAA66675.1"/>
    </source>
</evidence>
<accession>A0A167YTT6</accession>
<dbReference type="Gene3D" id="4.10.240.10">
    <property type="entry name" value="Zn(2)-C6 fungal-type DNA-binding domain"/>
    <property type="match status" value="1"/>
</dbReference>
<dbReference type="SMART" id="SM00066">
    <property type="entry name" value="GAL4"/>
    <property type="match status" value="1"/>
</dbReference>
<feature type="region of interest" description="Disordered" evidence="2">
    <location>
        <begin position="282"/>
        <end position="304"/>
    </location>
</feature>
<feature type="region of interest" description="Disordered" evidence="2">
    <location>
        <begin position="364"/>
        <end position="391"/>
    </location>
</feature>
<gene>
    <name evidence="4" type="ORF">SPI_01251</name>
</gene>
<keyword evidence="4" id="KW-0238">DNA-binding</keyword>
<dbReference type="SUPFAM" id="SSF57701">
    <property type="entry name" value="Zn2/Cys6 DNA-binding domain"/>
    <property type="match status" value="1"/>
</dbReference>
<protein>
    <submittedName>
        <fullName evidence="4">Zn(2)-C6 fungal-type DNA-binding domain protein</fullName>
    </submittedName>
</protein>